<keyword evidence="3" id="KW-1185">Reference proteome</keyword>
<gene>
    <name evidence="2" type="ORF">HPBE_LOCUS26800</name>
</gene>
<dbReference type="AlphaFoldDB" id="A0A183GVT1"/>
<reference evidence="4" key="2">
    <citation type="submission" date="2019-09" db="UniProtKB">
        <authorList>
            <consortium name="WormBaseParasite"/>
        </authorList>
    </citation>
    <scope>IDENTIFICATION</scope>
</reference>
<feature type="signal peptide" evidence="1">
    <location>
        <begin position="1"/>
        <end position="22"/>
    </location>
</feature>
<evidence type="ECO:0000313" key="3">
    <source>
        <dbReference type="Proteomes" id="UP000050761"/>
    </source>
</evidence>
<feature type="chain" id="PRO_5044552256" evidence="1">
    <location>
        <begin position="23"/>
        <end position="111"/>
    </location>
</feature>
<proteinExistence type="predicted"/>
<evidence type="ECO:0000313" key="2">
    <source>
        <dbReference type="EMBL" id="VDP59463.1"/>
    </source>
</evidence>
<reference evidence="2 3" key="1">
    <citation type="submission" date="2018-11" db="EMBL/GenBank/DDBJ databases">
        <authorList>
            <consortium name="Pathogen Informatics"/>
        </authorList>
    </citation>
    <scope>NUCLEOTIDE SEQUENCE [LARGE SCALE GENOMIC DNA]</scope>
</reference>
<sequence length="111" mass="12689">MLEKQLQLRICVFVAALASLLALPKPALKSLNSTATMDATFTPRVHCTRRTCYHNHYLSKDELDDLRNNVNVGFGEELNFRWMLKKQFQLRTRVVDAALASLLDLPKPAFK</sequence>
<evidence type="ECO:0000313" key="4">
    <source>
        <dbReference type="WBParaSite" id="HPBE_0002680101-mRNA-1"/>
    </source>
</evidence>
<protein>
    <submittedName>
        <fullName evidence="4">RxLR effector protein</fullName>
    </submittedName>
</protein>
<name>A0A183GVT1_HELPZ</name>
<dbReference type="WBParaSite" id="HPBE_0002680101-mRNA-1">
    <property type="protein sequence ID" value="HPBE_0002680101-mRNA-1"/>
    <property type="gene ID" value="HPBE_0002680101"/>
</dbReference>
<organism evidence="3 4">
    <name type="scientific">Heligmosomoides polygyrus</name>
    <name type="common">Parasitic roundworm</name>
    <dbReference type="NCBI Taxonomy" id="6339"/>
    <lineage>
        <taxon>Eukaryota</taxon>
        <taxon>Metazoa</taxon>
        <taxon>Ecdysozoa</taxon>
        <taxon>Nematoda</taxon>
        <taxon>Chromadorea</taxon>
        <taxon>Rhabditida</taxon>
        <taxon>Rhabditina</taxon>
        <taxon>Rhabditomorpha</taxon>
        <taxon>Strongyloidea</taxon>
        <taxon>Heligmosomidae</taxon>
        <taxon>Heligmosomoides</taxon>
    </lineage>
</organism>
<accession>A0A3P8IP02</accession>
<accession>A0A183GVT1</accession>
<dbReference type="EMBL" id="UZAH01040914">
    <property type="protein sequence ID" value="VDP59463.1"/>
    <property type="molecule type" value="Genomic_DNA"/>
</dbReference>
<dbReference type="Proteomes" id="UP000050761">
    <property type="component" value="Unassembled WGS sequence"/>
</dbReference>
<evidence type="ECO:0000256" key="1">
    <source>
        <dbReference type="SAM" id="SignalP"/>
    </source>
</evidence>
<keyword evidence="1" id="KW-0732">Signal</keyword>